<dbReference type="Gene3D" id="1.10.630.10">
    <property type="entry name" value="Cytochrome P450"/>
    <property type="match status" value="1"/>
</dbReference>
<keyword evidence="4" id="KW-1185">Reference proteome</keyword>
<dbReference type="Proteomes" id="UP000477722">
    <property type="component" value="Unassembled WGS sequence"/>
</dbReference>
<dbReference type="InterPro" id="IPR001128">
    <property type="entry name" value="Cyt_P450"/>
</dbReference>
<name>A0A6G4WZ29_9ACTN</name>
<dbReference type="GO" id="GO:0020037">
    <property type="term" value="F:heme binding"/>
    <property type="evidence" value="ECO:0007669"/>
    <property type="project" value="InterPro"/>
</dbReference>
<protein>
    <submittedName>
        <fullName evidence="3">Cytochrome P450</fullName>
    </submittedName>
</protein>
<dbReference type="PRINTS" id="PR00385">
    <property type="entry name" value="P450"/>
</dbReference>
<dbReference type="SUPFAM" id="SSF48264">
    <property type="entry name" value="Cytochrome P450"/>
    <property type="match status" value="1"/>
</dbReference>
<proteinExistence type="inferred from homology"/>
<evidence type="ECO:0000313" key="3">
    <source>
        <dbReference type="EMBL" id="NGO69890.1"/>
    </source>
</evidence>
<dbReference type="GO" id="GO:0016705">
    <property type="term" value="F:oxidoreductase activity, acting on paired donors, with incorporation or reduction of molecular oxygen"/>
    <property type="evidence" value="ECO:0007669"/>
    <property type="project" value="InterPro"/>
</dbReference>
<sequence length="509" mass="55725">MAEDLHIPLAPGAWPVLGHLVPVLRDPLAFLTHLPEAGSLVRIRVGPVNAIEVCDPELTRQVLVGDRAFDKGGPLWDRARESMGNGLPTCLHDEHRSQRRLIQPVLASARLPGYACIMTGPITEMTESWTESWHDGQVIDARTEMLTLTSKVLVAAMFSDVLSPAGVRQAVNDLNAIVYCVHRRMLMPDSLARLPILGNRRYQRALARFRSRCDAIIADRRTNNTGNSGDLLSQPLAVRDDGTRGHGAGGDSLTDSEITDQITTFFAAGTETVATTLAWALHLLIQHPDIADRPRTEADAVLGGRPAAYADLPYLKLTGRIVTETLRLRPPIWFFTQVVTADTRIGGHRLPAGATVILSPYLIHRRSDVYPDPGQNARPAPAGTLNPRGLTLRAVKRTPSGQAVQPGWEQRTRAPRYLEGPHRPRRPVKAAGLSWTRVLARMSAQVRHTVPSSSHRRGPGRRSLVSCRRARGTARAPAPAPSARATPGTDPAPDTIDRMLHTLDDSHRE</sequence>
<dbReference type="Pfam" id="PF00067">
    <property type="entry name" value="p450"/>
    <property type="match status" value="1"/>
</dbReference>
<dbReference type="InterPro" id="IPR036396">
    <property type="entry name" value="Cyt_P450_sf"/>
</dbReference>
<comment type="similarity">
    <text evidence="1">Belongs to the cytochrome P450 family.</text>
</comment>
<feature type="compositionally biased region" description="Basic and acidic residues" evidence="2">
    <location>
        <begin position="495"/>
        <end position="509"/>
    </location>
</feature>
<comment type="caution">
    <text evidence="3">The sequence shown here is derived from an EMBL/GenBank/DDBJ whole genome shotgun (WGS) entry which is preliminary data.</text>
</comment>
<accession>A0A6G4WZ29</accession>
<feature type="compositionally biased region" description="Low complexity" evidence="2">
    <location>
        <begin position="473"/>
        <end position="489"/>
    </location>
</feature>
<dbReference type="InterPro" id="IPR050121">
    <property type="entry name" value="Cytochrome_P450_monoxygenase"/>
</dbReference>
<gene>
    <name evidence="3" type="ORF">G5C65_16300</name>
</gene>
<dbReference type="PRINTS" id="PR00463">
    <property type="entry name" value="EP450I"/>
</dbReference>
<dbReference type="InterPro" id="IPR002401">
    <property type="entry name" value="Cyt_P450_E_grp-I"/>
</dbReference>
<reference evidence="3 4" key="1">
    <citation type="submission" date="2020-02" db="EMBL/GenBank/DDBJ databases">
        <title>Whole-genome analyses of novel actinobacteria.</title>
        <authorList>
            <person name="Sahin N."/>
            <person name="Tatar D."/>
        </authorList>
    </citation>
    <scope>NUCLEOTIDE SEQUENCE [LARGE SCALE GENOMIC DNA]</scope>
    <source>
        <strain evidence="3 4">SB3404</strain>
    </source>
</reference>
<dbReference type="AlphaFoldDB" id="A0A6G4WZ29"/>
<dbReference type="PANTHER" id="PTHR24305">
    <property type="entry name" value="CYTOCHROME P450"/>
    <property type="match status" value="1"/>
</dbReference>
<dbReference type="GO" id="GO:0004497">
    <property type="term" value="F:monooxygenase activity"/>
    <property type="evidence" value="ECO:0007669"/>
    <property type="project" value="InterPro"/>
</dbReference>
<feature type="region of interest" description="Disordered" evidence="2">
    <location>
        <begin position="446"/>
        <end position="509"/>
    </location>
</feature>
<dbReference type="PANTHER" id="PTHR24305:SF166">
    <property type="entry name" value="CYTOCHROME P450 12A4, MITOCHONDRIAL-RELATED"/>
    <property type="match status" value="1"/>
</dbReference>
<feature type="region of interest" description="Disordered" evidence="2">
    <location>
        <begin position="397"/>
        <end position="430"/>
    </location>
</feature>
<organism evidence="3 4">
    <name type="scientific">Streptomyces boncukensis</name>
    <dbReference type="NCBI Taxonomy" id="2711219"/>
    <lineage>
        <taxon>Bacteria</taxon>
        <taxon>Bacillati</taxon>
        <taxon>Actinomycetota</taxon>
        <taxon>Actinomycetes</taxon>
        <taxon>Kitasatosporales</taxon>
        <taxon>Streptomycetaceae</taxon>
        <taxon>Streptomyces</taxon>
    </lineage>
</organism>
<evidence type="ECO:0000313" key="4">
    <source>
        <dbReference type="Proteomes" id="UP000477722"/>
    </source>
</evidence>
<evidence type="ECO:0000256" key="2">
    <source>
        <dbReference type="SAM" id="MobiDB-lite"/>
    </source>
</evidence>
<dbReference type="GO" id="GO:0005506">
    <property type="term" value="F:iron ion binding"/>
    <property type="evidence" value="ECO:0007669"/>
    <property type="project" value="InterPro"/>
</dbReference>
<evidence type="ECO:0000256" key="1">
    <source>
        <dbReference type="ARBA" id="ARBA00010617"/>
    </source>
</evidence>
<dbReference type="EMBL" id="JAAKZZ010000149">
    <property type="protein sequence ID" value="NGO69890.1"/>
    <property type="molecule type" value="Genomic_DNA"/>
</dbReference>